<dbReference type="AlphaFoldDB" id="A0AAQ3TN58"/>
<feature type="transmembrane region" description="Helical" evidence="2">
    <location>
        <begin position="228"/>
        <end position="251"/>
    </location>
</feature>
<organism evidence="3 4">
    <name type="scientific">Paspalum notatum var. saurae</name>
    <dbReference type="NCBI Taxonomy" id="547442"/>
    <lineage>
        <taxon>Eukaryota</taxon>
        <taxon>Viridiplantae</taxon>
        <taxon>Streptophyta</taxon>
        <taxon>Embryophyta</taxon>
        <taxon>Tracheophyta</taxon>
        <taxon>Spermatophyta</taxon>
        <taxon>Magnoliopsida</taxon>
        <taxon>Liliopsida</taxon>
        <taxon>Poales</taxon>
        <taxon>Poaceae</taxon>
        <taxon>PACMAD clade</taxon>
        <taxon>Panicoideae</taxon>
        <taxon>Andropogonodae</taxon>
        <taxon>Paspaleae</taxon>
        <taxon>Paspalinae</taxon>
        <taxon>Paspalum</taxon>
    </lineage>
</organism>
<keyword evidence="2" id="KW-0472">Membrane</keyword>
<keyword evidence="2" id="KW-0812">Transmembrane</keyword>
<dbReference type="PANTHER" id="PTHR36060:SF1">
    <property type="entry name" value="OS02G0272400 PROTEIN"/>
    <property type="match status" value="1"/>
</dbReference>
<evidence type="ECO:0000313" key="4">
    <source>
        <dbReference type="Proteomes" id="UP001341281"/>
    </source>
</evidence>
<feature type="transmembrane region" description="Helical" evidence="2">
    <location>
        <begin position="112"/>
        <end position="134"/>
    </location>
</feature>
<accession>A0AAQ3TN58</accession>
<keyword evidence="4" id="KW-1185">Reference proteome</keyword>
<feature type="region of interest" description="Disordered" evidence="1">
    <location>
        <begin position="308"/>
        <end position="336"/>
    </location>
</feature>
<name>A0AAQ3TN58_PASNO</name>
<feature type="transmembrane region" description="Helical" evidence="2">
    <location>
        <begin position="38"/>
        <end position="62"/>
    </location>
</feature>
<keyword evidence="2" id="KW-1133">Transmembrane helix</keyword>
<dbReference type="EMBL" id="CP144749">
    <property type="protein sequence ID" value="WVZ76943.1"/>
    <property type="molecule type" value="Genomic_DNA"/>
</dbReference>
<protein>
    <submittedName>
        <fullName evidence="3">Uncharacterized protein</fullName>
    </submittedName>
</protein>
<proteinExistence type="predicted"/>
<dbReference type="PANTHER" id="PTHR36060">
    <property type="entry name" value="OS02G0272400 PROTEIN"/>
    <property type="match status" value="1"/>
</dbReference>
<evidence type="ECO:0000313" key="3">
    <source>
        <dbReference type="EMBL" id="WVZ76943.1"/>
    </source>
</evidence>
<feature type="transmembrane region" description="Helical" evidence="2">
    <location>
        <begin position="196"/>
        <end position="222"/>
    </location>
</feature>
<evidence type="ECO:0000256" key="1">
    <source>
        <dbReference type="SAM" id="MobiDB-lite"/>
    </source>
</evidence>
<gene>
    <name evidence="3" type="ORF">U9M48_024856</name>
</gene>
<sequence length="336" mass="36773">MAALGDALRQAFLMPRRAYAALRDDEHYSLPPRLRRPLAVTAACCVAAAVAAAACVSLGIVFPAEPAERPFCRERRMLEALPAAASSREEEPEAYRYRGGAFYMTTAEAADFYWMVVFVPSAVLFGASFTYLVAGMSVAYAAPRRHPMICVVENNFCASRRGDAIIIHQSTHLFKFGTEALHDHASVSENSGVRCLAILNAVFAVIFGLMAIILGSTLLALGSTCSVPLFWCYEITAWGLAVLYGGTAFFLRRKAAVVLDEGDYATHSVGLEMLESKIEVTPEVQRRINDGFKQWMGSSLLSSDDEEEASDDYIEHNAPSPTASGQQHRMEHNLET</sequence>
<reference evidence="3 4" key="1">
    <citation type="submission" date="2024-02" db="EMBL/GenBank/DDBJ databases">
        <title>High-quality chromosome-scale genome assembly of Pensacola bahiagrass (Paspalum notatum Flugge var. saurae).</title>
        <authorList>
            <person name="Vega J.M."/>
            <person name="Podio M."/>
            <person name="Orjuela J."/>
            <person name="Siena L.A."/>
            <person name="Pessino S.C."/>
            <person name="Combes M.C."/>
            <person name="Mariac C."/>
            <person name="Albertini E."/>
            <person name="Pupilli F."/>
            <person name="Ortiz J.P.A."/>
            <person name="Leblanc O."/>
        </authorList>
    </citation>
    <scope>NUCLEOTIDE SEQUENCE [LARGE SCALE GENOMIC DNA]</scope>
    <source>
        <strain evidence="3">R1</strain>
        <tissue evidence="3">Leaf</tissue>
    </source>
</reference>
<evidence type="ECO:0000256" key="2">
    <source>
        <dbReference type="SAM" id="Phobius"/>
    </source>
</evidence>
<dbReference type="Proteomes" id="UP001341281">
    <property type="component" value="Chromosome 05"/>
</dbReference>